<evidence type="ECO:0000259" key="1">
    <source>
        <dbReference type="PROSITE" id="PS51272"/>
    </source>
</evidence>
<proteinExistence type="predicted"/>
<reference evidence="2" key="1">
    <citation type="submission" date="2018-05" db="EMBL/GenBank/DDBJ databases">
        <authorList>
            <person name="Lanie J.A."/>
            <person name="Ng W.-L."/>
            <person name="Kazmierczak K.M."/>
            <person name="Andrzejewski T.M."/>
            <person name="Davidsen T.M."/>
            <person name="Wayne K.J."/>
            <person name="Tettelin H."/>
            <person name="Glass J.I."/>
            <person name="Rusch D."/>
            <person name="Podicherti R."/>
            <person name="Tsui H.-C.T."/>
            <person name="Winkler M.E."/>
        </authorList>
    </citation>
    <scope>NUCLEOTIDE SEQUENCE</scope>
</reference>
<accession>A0A382F8D6</accession>
<dbReference type="PROSITE" id="PS51272">
    <property type="entry name" value="SLH"/>
    <property type="match status" value="3"/>
</dbReference>
<protein>
    <recommendedName>
        <fullName evidence="1">SLH domain-containing protein</fullName>
    </recommendedName>
</protein>
<dbReference type="InterPro" id="IPR001119">
    <property type="entry name" value="SLH_dom"/>
</dbReference>
<name>A0A382F8D6_9ZZZZ</name>
<organism evidence="2">
    <name type="scientific">marine metagenome</name>
    <dbReference type="NCBI Taxonomy" id="408172"/>
    <lineage>
        <taxon>unclassified sequences</taxon>
        <taxon>metagenomes</taxon>
        <taxon>ecological metagenomes</taxon>
    </lineage>
</organism>
<feature type="non-terminal residue" evidence="2">
    <location>
        <position position="1"/>
    </location>
</feature>
<feature type="domain" description="SLH" evidence="1">
    <location>
        <begin position="161"/>
        <end position="214"/>
    </location>
</feature>
<gene>
    <name evidence="2" type="ORF">METZ01_LOCUS211458</name>
</gene>
<feature type="domain" description="SLH" evidence="1">
    <location>
        <begin position="215"/>
        <end position="271"/>
    </location>
</feature>
<evidence type="ECO:0000313" key="2">
    <source>
        <dbReference type="EMBL" id="SVB58604.1"/>
    </source>
</evidence>
<sequence>DQGYTHLRSVSDAPGVSDLVANPFRYWGHSVATRSVATLFDFSWVNDIQVVERNLSGSVRSVAISGIRSGRPTVDEISGVKLRTALGLPSTVYEVVVDTRFADVAAGHPFGGEVTGLLELGITRGCTLTTFCPEASVTRGEMAAFLVRALDLQPLGSLTDPFTDDDDSVFQADIEILRGHGITNGCSSTEFCPTKTVTREEMAAFLARAFELPPSIGDSFSDDDNSVFEAEIESLVESGLTSGCSQNRFCPSKPVTRGEMAAFLVRALALV</sequence>
<dbReference type="AlphaFoldDB" id="A0A382F8D6"/>
<dbReference type="Pfam" id="PF00395">
    <property type="entry name" value="SLH"/>
    <property type="match status" value="3"/>
</dbReference>
<feature type="domain" description="SLH" evidence="1">
    <location>
        <begin position="97"/>
        <end position="160"/>
    </location>
</feature>
<dbReference type="EMBL" id="UINC01048270">
    <property type="protein sequence ID" value="SVB58604.1"/>
    <property type="molecule type" value="Genomic_DNA"/>
</dbReference>